<sequence length="242" mass="27109">MTPALREFLQLAVFVRDKKVVEEVMALLGVQAERLHVADALKDLRLSDVLGELKEAYAAPGLQLKAPKRWNLLRLLCRHQKAGPPNLLKCRLALVNTKNELSTLTRRRVQMRCQAVLSEYEGDKAFCAKFRREAAEVLQSALWQAATRLEPEVMAGILRTAVSWQCELDLTPAGELILRLARDAAHSKNQPLSRVVEVLDAGHEIAKAAQKSFESFCNLQPLLPALAQKSFAHVRQFVEAIK</sequence>
<reference evidence="1" key="1">
    <citation type="submission" date="2021-02" db="EMBL/GenBank/DDBJ databases">
        <authorList>
            <person name="Dougan E. K."/>
            <person name="Rhodes N."/>
            <person name="Thang M."/>
            <person name="Chan C."/>
        </authorList>
    </citation>
    <scope>NUCLEOTIDE SEQUENCE</scope>
</reference>
<accession>A0A813EKU1</accession>
<keyword evidence="2" id="KW-1185">Reference proteome</keyword>
<dbReference type="EMBL" id="CAJNNV010014542">
    <property type="protein sequence ID" value="CAE8602689.1"/>
    <property type="molecule type" value="Genomic_DNA"/>
</dbReference>
<comment type="caution">
    <text evidence="1">The sequence shown here is derived from an EMBL/GenBank/DDBJ whole genome shotgun (WGS) entry which is preliminary data.</text>
</comment>
<dbReference type="Proteomes" id="UP000654075">
    <property type="component" value="Unassembled WGS sequence"/>
</dbReference>
<evidence type="ECO:0000313" key="1">
    <source>
        <dbReference type="EMBL" id="CAE8602689.1"/>
    </source>
</evidence>
<feature type="non-terminal residue" evidence="1">
    <location>
        <position position="242"/>
    </location>
</feature>
<name>A0A813EKU1_POLGL</name>
<organism evidence="1 2">
    <name type="scientific">Polarella glacialis</name>
    <name type="common">Dinoflagellate</name>
    <dbReference type="NCBI Taxonomy" id="89957"/>
    <lineage>
        <taxon>Eukaryota</taxon>
        <taxon>Sar</taxon>
        <taxon>Alveolata</taxon>
        <taxon>Dinophyceae</taxon>
        <taxon>Suessiales</taxon>
        <taxon>Suessiaceae</taxon>
        <taxon>Polarella</taxon>
    </lineage>
</organism>
<dbReference type="AlphaFoldDB" id="A0A813EKU1"/>
<proteinExistence type="predicted"/>
<evidence type="ECO:0000313" key="2">
    <source>
        <dbReference type="Proteomes" id="UP000654075"/>
    </source>
</evidence>
<protein>
    <submittedName>
        <fullName evidence="1">Uncharacterized protein</fullName>
    </submittedName>
</protein>
<gene>
    <name evidence="1" type="ORF">PGLA1383_LOCUS20928</name>
</gene>